<proteinExistence type="predicted"/>
<evidence type="ECO:0000313" key="1">
    <source>
        <dbReference type="EMBL" id="TLG89526.1"/>
    </source>
</evidence>
<protein>
    <submittedName>
        <fullName evidence="1">DUF3158 family protein</fullName>
    </submittedName>
</protein>
<sequence>MPLRVPHARSLANCRKTFWKALDARSLRQPLFHSTPVILTWRTHHDPVYFKSLEPTDYRPLEQTAYLKGLLQPFKGKGSLEIWATDCARLRDQLIALAAQKTLAQATAYPFNRLPIQLAQQATSAGTTFLRWRNLDRSAMGVTLWEQLISNEATPGVLIDDLYALELQRIVLNMQISLSHTLSRQAFDCAQKMARAESAYLQRTNRPVEPEE</sequence>
<gene>
    <name evidence="1" type="ORF">FEM54_21680</name>
</gene>
<keyword evidence="2" id="KW-1185">Reference proteome</keyword>
<evidence type="ECO:0000313" key="2">
    <source>
        <dbReference type="Proteomes" id="UP000304941"/>
    </source>
</evidence>
<dbReference type="Pfam" id="PF11358">
    <property type="entry name" value="DUF3158"/>
    <property type="match status" value="1"/>
</dbReference>
<accession>A0ABY2U127</accession>
<dbReference type="EMBL" id="VBVZ01000368">
    <property type="protein sequence ID" value="TLG89526.1"/>
    <property type="molecule type" value="Genomic_DNA"/>
</dbReference>
<name>A0ABY2U127_9PSED</name>
<dbReference type="Proteomes" id="UP000304941">
    <property type="component" value="Unassembled WGS sequence"/>
</dbReference>
<organism evidence="1 2">
    <name type="scientific">Pseudomonas edaphica</name>
    <dbReference type="NCBI Taxonomy" id="2006980"/>
    <lineage>
        <taxon>Bacteria</taxon>
        <taxon>Pseudomonadati</taxon>
        <taxon>Pseudomonadota</taxon>
        <taxon>Gammaproteobacteria</taxon>
        <taxon>Pseudomonadales</taxon>
        <taxon>Pseudomonadaceae</taxon>
        <taxon>Pseudomonas</taxon>
    </lineage>
</organism>
<comment type="caution">
    <text evidence="1">The sequence shown here is derived from an EMBL/GenBank/DDBJ whole genome shotgun (WGS) entry which is preliminary data.</text>
</comment>
<reference evidence="1 2" key="1">
    <citation type="submission" date="2019-05" db="EMBL/GenBank/DDBJ databases">
        <title>Pseudomonas edaphica sp. nov., isolated from rhizospheric soil of Cistus ladanifer L. in Spain.</title>
        <authorList>
            <person name="Peix A."/>
        </authorList>
    </citation>
    <scope>NUCLEOTIDE SEQUENCE [LARGE SCALE GENOMIC DNA]</scope>
    <source>
        <strain evidence="1 2">RD25</strain>
    </source>
</reference>
<dbReference type="InterPro" id="IPR021502">
    <property type="entry name" value="DUF3158"/>
</dbReference>